<organism evidence="2 3">
    <name type="scientific">Shewanella psychropiezotolerans</name>
    <dbReference type="NCBI Taxonomy" id="2593655"/>
    <lineage>
        <taxon>Bacteria</taxon>
        <taxon>Pseudomonadati</taxon>
        <taxon>Pseudomonadota</taxon>
        <taxon>Gammaproteobacteria</taxon>
        <taxon>Alteromonadales</taxon>
        <taxon>Shewanellaceae</taxon>
        <taxon>Shewanella</taxon>
    </lineage>
</organism>
<evidence type="ECO:0000313" key="2">
    <source>
        <dbReference type="EMBL" id="QDO84584.1"/>
    </source>
</evidence>
<evidence type="ECO:0000313" key="3">
    <source>
        <dbReference type="Proteomes" id="UP000315947"/>
    </source>
</evidence>
<sequence length="149" mass="17152">MTWTTRGISIEQLDDLVHLFDQYMVFYGKESQPQKYRDYLQQRLSQNEAHVYIAYDPDNRPLGFVLNYLSFSSVSLGKVVILNDLFVIESHRKKGIANQLIHCSIGLALEINAIRVDLGTAQDNYSAQALYKKLGFIRDTQFFSYSLST</sequence>
<dbReference type="InterPro" id="IPR000182">
    <property type="entry name" value="GNAT_dom"/>
</dbReference>
<dbReference type="SUPFAM" id="SSF55729">
    <property type="entry name" value="Acyl-CoA N-acyltransferases (Nat)"/>
    <property type="match status" value="1"/>
</dbReference>
<keyword evidence="3" id="KW-1185">Reference proteome</keyword>
<dbReference type="PROSITE" id="PS51186">
    <property type="entry name" value="GNAT"/>
    <property type="match status" value="1"/>
</dbReference>
<protein>
    <submittedName>
        <fullName evidence="2">GNAT family N-acetyltransferase</fullName>
    </submittedName>
</protein>
<name>A0ABX5WZR9_9GAMM</name>
<reference evidence="2 3" key="1">
    <citation type="submission" date="2019-07" db="EMBL/GenBank/DDBJ databases">
        <title>Shewanella sp. YLB-06 whole genomic sequence.</title>
        <authorList>
            <person name="Yu L."/>
        </authorList>
    </citation>
    <scope>NUCLEOTIDE SEQUENCE [LARGE SCALE GENOMIC DNA]</scope>
    <source>
        <strain evidence="2 3">YLB-06</strain>
    </source>
</reference>
<dbReference type="EMBL" id="CP041614">
    <property type="protein sequence ID" value="QDO84584.1"/>
    <property type="molecule type" value="Genomic_DNA"/>
</dbReference>
<dbReference type="Gene3D" id="3.40.630.30">
    <property type="match status" value="1"/>
</dbReference>
<dbReference type="CDD" id="cd04301">
    <property type="entry name" value="NAT_SF"/>
    <property type="match status" value="1"/>
</dbReference>
<gene>
    <name evidence="2" type="ORF">FM037_16935</name>
</gene>
<evidence type="ECO:0000259" key="1">
    <source>
        <dbReference type="PROSITE" id="PS51186"/>
    </source>
</evidence>
<dbReference type="RefSeq" id="WP_144046935.1">
    <property type="nucleotide sequence ID" value="NZ_CP041614.1"/>
</dbReference>
<dbReference type="InterPro" id="IPR016181">
    <property type="entry name" value="Acyl_CoA_acyltransferase"/>
</dbReference>
<dbReference type="Proteomes" id="UP000315947">
    <property type="component" value="Chromosome"/>
</dbReference>
<feature type="domain" description="N-acetyltransferase" evidence="1">
    <location>
        <begin position="3"/>
        <end position="149"/>
    </location>
</feature>
<dbReference type="Pfam" id="PF00583">
    <property type="entry name" value="Acetyltransf_1"/>
    <property type="match status" value="1"/>
</dbReference>
<accession>A0ABX5WZR9</accession>
<proteinExistence type="predicted"/>